<dbReference type="RefSeq" id="WP_091510885.1">
    <property type="nucleotide sequence ID" value="NZ_FOLE01000004.1"/>
</dbReference>
<dbReference type="InterPro" id="IPR034660">
    <property type="entry name" value="DinB/YfiT-like"/>
</dbReference>
<evidence type="ECO:0000313" key="2">
    <source>
        <dbReference type="Proteomes" id="UP000199514"/>
    </source>
</evidence>
<dbReference type="Pfam" id="PF08020">
    <property type="entry name" value="DUF1706"/>
    <property type="match status" value="1"/>
</dbReference>
<evidence type="ECO:0008006" key="3">
    <source>
        <dbReference type="Google" id="ProtNLM"/>
    </source>
</evidence>
<organism evidence="1 2">
    <name type="scientific">Flexibacter flexilis DSM 6793</name>
    <dbReference type="NCBI Taxonomy" id="927664"/>
    <lineage>
        <taxon>Bacteria</taxon>
        <taxon>Pseudomonadati</taxon>
        <taxon>Bacteroidota</taxon>
        <taxon>Cytophagia</taxon>
        <taxon>Cytophagales</taxon>
        <taxon>Flexibacteraceae</taxon>
        <taxon>Flexibacter</taxon>
    </lineage>
</organism>
<dbReference type="AlphaFoldDB" id="A0A1I1I7E3"/>
<sequence length="170" mass="20030">MAIPKDKNELQKAIVDNYQKLRTELANIPIELTEENELEGHSKNTLMSINNLVAYLVGWGQLILKWNDKKSKGLEVDFPETGFKWNELGLLAQKFYKDYENDDFKTLNKKLEKTTNEILKLIESKTNGELYEMAWYDKWTLGKMIQLNTSSPFKNAKDRIRKWKKIKQLK</sequence>
<proteinExistence type="predicted"/>
<protein>
    <recommendedName>
        <fullName evidence="3">ClbS/DfsB family four-helix bundle protein</fullName>
    </recommendedName>
</protein>
<dbReference type="OrthoDB" id="9786621at2"/>
<evidence type="ECO:0000313" key="1">
    <source>
        <dbReference type="EMBL" id="SFC30158.1"/>
    </source>
</evidence>
<dbReference type="Proteomes" id="UP000199514">
    <property type="component" value="Unassembled WGS sequence"/>
</dbReference>
<dbReference type="PIRSF" id="PIRSF031551">
    <property type="entry name" value="DUF1706"/>
    <property type="match status" value="1"/>
</dbReference>
<dbReference type="STRING" id="927664.SAMN05421780_104173"/>
<keyword evidence="2" id="KW-1185">Reference proteome</keyword>
<dbReference type="PANTHER" id="PTHR40658">
    <property type="match status" value="1"/>
</dbReference>
<dbReference type="Gene3D" id="1.20.120.450">
    <property type="entry name" value="dinb family like domain"/>
    <property type="match status" value="1"/>
</dbReference>
<reference evidence="1 2" key="1">
    <citation type="submission" date="2016-10" db="EMBL/GenBank/DDBJ databases">
        <authorList>
            <person name="de Groot N.N."/>
        </authorList>
    </citation>
    <scope>NUCLEOTIDE SEQUENCE [LARGE SCALE GENOMIC DNA]</scope>
    <source>
        <strain evidence="1 2">DSM 6793</strain>
    </source>
</reference>
<dbReference type="PANTHER" id="PTHR40658:SF3">
    <property type="entry name" value="CLBS_DFSB FAMILY FOUR-HELIX BUNDLE PROTEIN"/>
    <property type="match status" value="1"/>
</dbReference>
<accession>A0A1I1I7E3</accession>
<name>A0A1I1I7E3_9BACT</name>
<gene>
    <name evidence="1" type="ORF">SAMN05421780_104173</name>
</gene>
<dbReference type="EMBL" id="FOLE01000004">
    <property type="protein sequence ID" value="SFC30158.1"/>
    <property type="molecule type" value="Genomic_DNA"/>
</dbReference>
<dbReference type="InterPro" id="IPR012550">
    <property type="entry name" value="DUF1706"/>
</dbReference>